<dbReference type="Proteomes" id="UP000265663">
    <property type="component" value="Unassembled WGS sequence"/>
</dbReference>
<accession>A0A3M7MHA4</accession>
<gene>
    <name evidence="1" type="ORF">GMOD_00004709</name>
</gene>
<evidence type="ECO:0000313" key="2">
    <source>
        <dbReference type="Proteomes" id="UP000265663"/>
    </source>
</evidence>
<dbReference type="EMBL" id="KE747843">
    <property type="protein sequence ID" value="RMZ73905.1"/>
    <property type="molecule type" value="Genomic_DNA"/>
</dbReference>
<name>A0A3M7MHA4_9PLEO</name>
<reference evidence="1 2" key="1">
    <citation type="journal article" date="2014" name="PLoS ONE">
        <title>De novo Genome Assembly of the Fungal Plant Pathogen Pyrenophora semeniperda.</title>
        <authorList>
            <person name="Soliai M.M."/>
            <person name="Meyer S.E."/>
            <person name="Udall J.A."/>
            <person name="Elzinga D.E."/>
            <person name="Hermansen R.A."/>
            <person name="Bodily P.M."/>
            <person name="Hart A.A."/>
            <person name="Coleman C.E."/>
        </authorList>
    </citation>
    <scope>NUCLEOTIDE SEQUENCE [LARGE SCALE GENOMIC DNA]</scope>
    <source>
        <strain evidence="1 2">CCB06</strain>
        <tissue evidence="1">Mycelium</tissue>
    </source>
</reference>
<keyword evidence="2" id="KW-1185">Reference proteome</keyword>
<evidence type="ECO:0000313" key="1">
    <source>
        <dbReference type="EMBL" id="RMZ73905.1"/>
    </source>
</evidence>
<sequence length="157" mass="17724">MARPERNMYSNKESTKVNNGLYFKQGTCSDSPSVFQVSAPPIKIDFSLMMPMPEAHVEKKPTCEQLVRKLLSPPPHAFLHGTISMQWVMGLAGMDHFEFREDDERYVLAQGTRLRTHGKALGLPAAYLEWLCGDDEEITSSEQGLCLTPEFFQGLDK</sequence>
<dbReference type="OrthoDB" id="3927820at2759"/>
<protein>
    <submittedName>
        <fullName evidence="1">Uncharacterized protein</fullName>
    </submittedName>
</protein>
<proteinExistence type="predicted"/>
<dbReference type="AlphaFoldDB" id="A0A3M7MHA4"/>
<organism evidence="1 2">
    <name type="scientific">Pyrenophora seminiperda CCB06</name>
    <dbReference type="NCBI Taxonomy" id="1302712"/>
    <lineage>
        <taxon>Eukaryota</taxon>
        <taxon>Fungi</taxon>
        <taxon>Dikarya</taxon>
        <taxon>Ascomycota</taxon>
        <taxon>Pezizomycotina</taxon>
        <taxon>Dothideomycetes</taxon>
        <taxon>Pleosporomycetidae</taxon>
        <taxon>Pleosporales</taxon>
        <taxon>Pleosporineae</taxon>
        <taxon>Pleosporaceae</taxon>
        <taxon>Pyrenophora</taxon>
    </lineage>
</organism>